<sequence length="307" mass="34231">MRTLMALSAVALALTTSSAAHADQAQRSELRKQLEIMNSIFSTALEQESKSEQRRVFSRDRLNYNYLAGQGVVYRTRIGGNRIMFFGGEVPIPPMPPEVVSLAGVDSVEIELAVAEGLAAAEEALEGLEIVTEDIEDDGEGNIRVIRHVTDKVRENAGEMRELRRRVRDLELAQRNADGAEGEAIARELEQARQELEATQEALEVARAEIAEARQEVRKKVEVRKAERTEQLQQQLASFEQTMASTLCDYGRTLRALPDAENVTFVLEGAGQEEQGGKDKIYIFSKRQLENCESPSDLLTKATTYNF</sequence>
<comment type="caution">
    <text evidence="3">The sequence shown here is derived from an EMBL/GenBank/DDBJ whole genome shotgun (WGS) entry which is preliminary data.</text>
</comment>
<keyword evidence="1" id="KW-0175">Coiled coil</keyword>
<feature type="coiled-coil region" evidence="1">
    <location>
        <begin position="118"/>
        <end position="223"/>
    </location>
</feature>
<dbReference type="AlphaFoldDB" id="A0A432XER7"/>
<evidence type="ECO:0000313" key="4">
    <source>
        <dbReference type="Proteomes" id="UP000286678"/>
    </source>
</evidence>
<evidence type="ECO:0000256" key="2">
    <source>
        <dbReference type="SAM" id="SignalP"/>
    </source>
</evidence>
<dbReference type="OrthoDB" id="7061952at2"/>
<feature type="signal peptide" evidence="2">
    <location>
        <begin position="1"/>
        <end position="22"/>
    </location>
</feature>
<feature type="chain" id="PRO_5019096347" evidence="2">
    <location>
        <begin position="23"/>
        <end position="307"/>
    </location>
</feature>
<evidence type="ECO:0000256" key="1">
    <source>
        <dbReference type="SAM" id="Coils"/>
    </source>
</evidence>
<dbReference type="RefSeq" id="WP_126834026.1">
    <property type="nucleotide sequence ID" value="NZ_PIPT01000006.1"/>
</dbReference>
<organism evidence="3 4">
    <name type="scientific">Pseudidiomarina aquimaris</name>
    <dbReference type="NCBI Taxonomy" id="641841"/>
    <lineage>
        <taxon>Bacteria</taxon>
        <taxon>Pseudomonadati</taxon>
        <taxon>Pseudomonadota</taxon>
        <taxon>Gammaproteobacteria</taxon>
        <taxon>Alteromonadales</taxon>
        <taxon>Idiomarinaceae</taxon>
        <taxon>Pseudidiomarina</taxon>
    </lineage>
</organism>
<keyword evidence="4" id="KW-1185">Reference proteome</keyword>
<gene>
    <name evidence="3" type="ORF">CWE21_08555</name>
</gene>
<dbReference type="EMBL" id="PIPT01000006">
    <property type="protein sequence ID" value="RUO47238.1"/>
    <property type="molecule type" value="Genomic_DNA"/>
</dbReference>
<evidence type="ECO:0000313" key="3">
    <source>
        <dbReference type="EMBL" id="RUO47238.1"/>
    </source>
</evidence>
<name>A0A432XER7_9GAMM</name>
<reference evidence="4" key="1">
    <citation type="journal article" date="2018" name="Front. Microbiol.">
        <title>Genome-Based Analysis Reveals the Taxonomy and Diversity of the Family Idiomarinaceae.</title>
        <authorList>
            <person name="Liu Y."/>
            <person name="Lai Q."/>
            <person name="Shao Z."/>
        </authorList>
    </citation>
    <scope>NUCLEOTIDE SEQUENCE [LARGE SCALE GENOMIC DNA]</scope>
    <source>
        <strain evidence="4">SW15</strain>
    </source>
</reference>
<accession>A0A432XER7</accession>
<proteinExistence type="predicted"/>
<protein>
    <submittedName>
        <fullName evidence="3">Uncharacterized protein</fullName>
    </submittedName>
</protein>
<dbReference type="Proteomes" id="UP000286678">
    <property type="component" value="Unassembled WGS sequence"/>
</dbReference>
<keyword evidence="2" id="KW-0732">Signal</keyword>